<evidence type="ECO:0000313" key="3">
    <source>
        <dbReference type="Proteomes" id="UP000002279"/>
    </source>
</evidence>
<dbReference type="FunCoup" id="A0A6I8N9V9">
    <property type="interactions" value="1747"/>
</dbReference>
<feature type="compositionally biased region" description="Gly residues" evidence="1">
    <location>
        <begin position="91"/>
        <end position="100"/>
    </location>
</feature>
<proteinExistence type="predicted"/>
<sequence>MGSIPGSAPCQLGDRGQVTSLGLSSLAWKMGMETGSLTGDNPITLSLPPRLERRSAHSERLINAKTLITTIAASGTAHAPARARRACAVGSGAGRGGAGSGRWQRARVRPETRPRGEPFRGRVVPGRSWPVLAAAAAAAGMEAAGGRPRRLRLRASWRPGAPTRGLARALSLLTDTPAARDPRDQDDDDDEEEAEEAEEKEEEEEEEEEEEKGRGPAAPGEGLVTLRRKADGGEEGPCFLYLQCDPRGYEEIVSLWIVSEARNMEVYAGEEYRGTSRGESVCTVPDDSGNGVITLYKKHLKLEDPTDACKIKLLSFGEKQSVSISKIQVQLRRVSADSSTSSPTLGSRIDLDRVQAMMESMGSKLSPGAQQLMNMIRFQQRNCVPFGEQLPSVLGKKEPDPFGDPEMRDGLQRRSSPMGDSDKMSVRHSPFKSSLTPGAVTEAFKTYFERHPQQFAGDCTEGPEILPPNSVCPQNDIKVVSALLQKKANANLPCLELLPFFQNLCSQVNHLRRGDKTKPQENCPKPSKEGSVNTGDEQQPVCSYLEKIISKNMELMEKKLMDYIDQRLYRLQEHIDEKVILLMDRLQNPSFTATRLTQGDYDSGERLSNGDR</sequence>
<feature type="region of interest" description="Disordered" evidence="1">
    <location>
        <begin position="171"/>
        <end position="222"/>
    </location>
</feature>
<organism evidence="2 3">
    <name type="scientific">Ornithorhynchus anatinus</name>
    <name type="common">Duckbill platypus</name>
    <dbReference type="NCBI Taxonomy" id="9258"/>
    <lineage>
        <taxon>Eukaryota</taxon>
        <taxon>Metazoa</taxon>
        <taxon>Chordata</taxon>
        <taxon>Craniata</taxon>
        <taxon>Vertebrata</taxon>
        <taxon>Euteleostomi</taxon>
        <taxon>Mammalia</taxon>
        <taxon>Monotremata</taxon>
        <taxon>Ornithorhynchidae</taxon>
        <taxon>Ornithorhynchus</taxon>
    </lineage>
</organism>
<gene>
    <name evidence="2" type="primary">C16H10orf88</name>
</gene>
<evidence type="ECO:0000313" key="2">
    <source>
        <dbReference type="Ensembl" id="ENSOANP00000037932.1"/>
    </source>
</evidence>
<feature type="region of interest" description="Disordered" evidence="1">
    <location>
        <begin position="514"/>
        <end position="537"/>
    </location>
</feature>
<dbReference type="AlphaFoldDB" id="A0A6I8N9V9"/>
<reference evidence="2" key="2">
    <citation type="submission" date="2025-09" db="UniProtKB">
        <authorList>
            <consortium name="Ensembl"/>
        </authorList>
    </citation>
    <scope>IDENTIFICATION</scope>
    <source>
        <strain evidence="2">Glennie</strain>
    </source>
</reference>
<keyword evidence="3" id="KW-1185">Reference proteome</keyword>
<dbReference type="PANTHER" id="PTHR14787">
    <property type="entry name" value="C10ORF188 FAMILY MEMBER"/>
    <property type="match status" value="1"/>
</dbReference>
<protein>
    <submittedName>
        <fullName evidence="2">Uncharacterized protein</fullName>
    </submittedName>
</protein>
<dbReference type="InParanoid" id="A0A6I8N9V9"/>
<feature type="compositionally biased region" description="Basic and acidic residues" evidence="1">
    <location>
        <begin position="395"/>
        <end position="412"/>
    </location>
</feature>
<feature type="region of interest" description="Disordered" evidence="1">
    <location>
        <begin position="394"/>
        <end position="434"/>
    </location>
</feature>
<dbReference type="InterPro" id="IPR028043">
    <property type="entry name" value="PAAT-like"/>
</dbReference>
<dbReference type="GeneTree" id="ENSGT00390000017384"/>
<accession>A0A6I8N9V9</accession>
<dbReference type="Proteomes" id="UP000002279">
    <property type="component" value="Unplaced"/>
</dbReference>
<feature type="compositionally biased region" description="Acidic residues" evidence="1">
    <location>
        <begin position="184"/>
        <end position="210"/>
    </location>
</feature>
<name>A0A6I8N9V9_ORNAN</name>
<dbReference type="Ensembl" id="ENSOANT00000055066.1">
    <property type="protein sequence ID" value="ENSOANP00000037932.1"/>
    <property type="gene ID" value="ENSOANG00000043341.1"/>
</dbReference>
<reference evidence="2" key="1">
    <citation type="submission" date="2025-08" db="UniProtKB">
        <authorList>
            <consortium name="Ensembl"/>
        </authorList>
    </citation>
    <scope>IDENTIFICATION</scope>
    <source>
        <strain evidence="2">Glennie</strain>
    </source>
</reference>
<feature type="compositionally biased region" description="Basic and acidic residues" evidence="1">
    <location>
        <begin position="108"/>
        <end position="120"/>
    </location>
</feature>
<dbReference type="OMA" id="ESCTHAC"/>
<dbReference type="Bgee" id="ENSOANG00000043341">
    <property type="expression patterns" value="Expressed in fibroblast and 8 other cell types or tissues"/>
</dbReference>
<dbReference type="Pfam" id="PF14958">
    <property type="entry name" value="PAAT-like"/>
    <property type="match status" value="1"/>
</dbReference>
<evidence type="ECO:0000256" key="1">
    <source>
        <dbReference type="SAM" id="MobiDB-lite"/>
    </source>
</evidence>
<dbReference type="PANTHER" id="PTHR14787:SF1">
    <property type="entry name" value="ATPASE PAAT"/>
    <property type="match status" value="1"/>
</dbReference>
<feature type="region of interest" description="Disordered" evidence="1">
    <location>
        <begin position="90"/>
        <end position="122"/>
    </location>
</feature>